<comment type="caution">
    <text evidence="2">The sequence shown here is derived from an EMBL/GenBank/DDBJ whole genome shotgun (WGS) entry which is preliminary data.</text>
</comment>
<sequence length="124" mass="13852">MGIGTISNESEGFRWSQESARAGNIDTIYNIGCCYDGKGVIVVMENQTVTFEWYKKAAESDDNDGQCMIGKCFYGGYGIKRDIVKAIFWLNKTKEKGNTDANRLLEIIELERISISANKIAHAL</sequence>
<protein>
    <submittedName>
        <fullName evidence="2">1550_t:CDS:1</fullName>
    </submittedName>
</protein>
<reference evidence="2" key="1">
    <citation type="submission" date="2021-06" db="EMBL/GenBank/DDBJ databases">
        <authorList>
            <person name="Kallberg Y."/>
            <person name="Tangrot J."/>
            <person name="Rosling A."/>
        </authorList>
    </citation>
    <scope>NUCLEOTIDE SEQUENCE</scope>
    <source>
        <strain evidence="2">AZ414A</strain>
    </source>
</reference>
<dbReference type="Pfam" id="PF08238">
    <property type="entry name" value="Sel1"/>
    <property type="match status" value="3"/>
</dbReference>
<evidence type="ECO:0000313" key="3">
    <source>
        <dbReference type="Proteomes" id="UP000789706"/>
    </source>
</evidence>
<accession>A0A9N9FP77</accession>
<keyword evidence="3" id="KW-1185">Reference proteome</keyword>
<proteinExistence type="inferred from homology"/>
<evidence type="ECO:0000256" key="1">
    <source>
        <dbReference type="ARBA" id="ARBA00038101"/>
    </source>
</evidence>
<comment type="similarity">
    <text evidence="1">Belongs to the sel-1 family.</text>
</comment>
<dbReference type="SUPFAM" id="SSF81901">
    <property type="entry name" value="HCP-like"/>
    <property type="match status" value="1"/>
</dbReference>
<gene>
    <name evidence="2" type="ORF">DEBURN_LOCUS6900</name>
</gene>
<dbReference type="InterPro" id="IPR050767">
    <property type="entry name" value="Sel1_AlgK"/>
</dbReference>
<dbReference type="SMART" id="SM00671">
    <property type="entry name" value="SEL1"/>
    <property type="match status" value="2"/>
</dbReference>
<dbReference type="InterPro" id="IPR011990">
    <property type="entry name" value="TPR-like_helical_dom_sf"/>
</dbReference>
<evidence type="ECO:0000313" key="2">
    <source>
        <dbReference type="EMBL" id="CAG8546865.1"/>
    </source>
</evidence>
<dbReference type="AlphaFoldDB" id="A0A9N9FP77"/>
<name>A0A9N9FP77_9GLOM</name>
<organism evidence="2 3">
    <name type="scientific">Diversispora eburnea</name>
    <dbReference type="NCBI Taxonomy" id="1213867"/>
    <lineage>
        <taxon>Eukaryota</taxon>
        <taxon>Fungi</taxon>
        <taxon>Fungi incertae sedis</taxon>
        <taxon>Mucoromycota</taxon>
        <taxon>Glomeromycotina</taxon>
        <taxon>Glomeromycetes</taxon>
        <taxon>Diversisporales</taxon>
        <taxon>Diversisporaceae</taxon>
        <taxon>Diversispora</taxon>
    </lineage>
</organism>
<dbReference type="PANTHER" id="PTHR11102:SF160">
    <property type="entry name" value="ERAD-ASSOCIATED E3 UBIQUITIN-PROTEIN LIGASE COMPONENT HRD3"/>
    <property type="match status" value="1"/>
</dbReference>
<dbReference type="PANTHER" id="PTHR11102">
    <property type="entry name" value="SEL-1-LIKE PROTEIN"/>
    <property type="match status" value="1"/>
</dbReference>
<dbReference type="Proteomes" id="UP000789706">
    <property type="component" value="Unassembled WGS sequence"/>
</dbReference>
<dbReference type="Gene3D" id="1.25.40.10">
    <property type="entry name" value="Tetratricopeptide repeat domain"/>
    <property type="match status" value="1"/>
</dbReference>
<dbReference type="OrthoDB" id="2132302at2759"/>
<dbReference type="EMBL" id="CAJVPK010000761">
    <property type="protein sequence ID" value="CAG8546865.1"/>
    <property type="molecule type" value="Genomic_DNA"/>
</dbReference>
<dbReference type="InterPro" id="IPR006597">
    <property type="entry name" value="Sel1-like"/>
</dbReference>